<keyword evidence="4" id="KW-1185">Reference proteome</keyword>
<sequence length="191" mass="20917">MKDAVNAETASKNEVPAVTVEPSESLDSHYCGSCGKDVHAVCVISNEADEGYGGKVTCHNKQEIEKKRSVAHVGLQVQGAKMLKNSDAKFPPAKIGDNVCIRIPDVDRGRGDPRSVFAVVTNVEGAFYKLGIEHGVFKQLRSHHAISQTGPPNSKIEKQSDIGRSIYSDIGHFPTWRDVTHFDRFWALTVT</sequence>
<proteinExistence type="predicted"/>
<comment type="caution">
    <text evidence="3">The sequence shown here is derived from an EMBL/GenBank/DDBJ whole genome shotgun (WGS) entry which is preliminary data.</text>
</comment>
<name>A0A8K0GIN0_IGNLU</name>
<organism evidence="3 4">
    <name type="scientific">Ignelater luminosus</name>
    <name type="common">Cucubano</name>
    <name type="synonym">Pyrophorus luminosus</name>
    <dbReference type="NCBI Taxonomy" id="2038154"/>
    <lineage>
        <taxon>Eukaryota</taxon>
        <taxon>Metazoa</taxon>
        <taxon>Ecdysozoa</taxon>
        <taxon>Arthropoda</taxon>
        <taxon>Hexapoda</taxon>
        <taxon>Insecta</taxon>
        <taxon>Pterygota</taxon>
        <taxon>Neoptera</taxon>
        <taxon>Endopterygota</taxon>
        <taxon>Coleoptera</taxon>
        <taxon>Polyphaga</taxon>
        <taxon>Elateriformia</taxon>
        <taxon>Elateroidea</taxon>
        <taxon>Elateridae</taxon>
        <taxon>Agrypninae</taxon>
        <taxon>Pyrophorini</taxon>
        <taxon>Ignelater</taxon>
    </lineage>
</organism>
<evidence type="ECO:0000256" key="1">
    <source>
        <dbReference type="SAM" id="MobiDB-lite"/>
    </source>
</evidence>
<evidence type="ECO:0000313" key="4">
    <source>
        <dbReference type="Proteomes" id="UP000801492"/>
    </source>
</evidence>
<reference evidence="3" key="1">
    <citation type="submission" date="2019-08" db="EMBL/GenBank/DDBJ databases">
        <title>The genome of the North American firefly Photinus pyralis.</title>
        <authorList>
            <consortium name="Photinus pyralis genome working group"/>
            <person name="Fallon T.R."/>
            <person name="Sander Lower S.E."/>
            <person name="Weng J.-K."/>
        </authorList>
    </citation>
    <scope>NUCLEOTIDE SEQUENCE</scope>
    <source>
        <strain evidence="3">TRF0915ILg1</strain>
        <tissue evidence="3">Whole body</tissue>
    </source>
</reference>
<protein>
    <recommendedName>
        <fullName evidence="2">SCAN domain-containing protein</fullName>
    </recommendedName>
</protein>
<accession>A0A8K0GIN0</accession>
<dbReference type="InterPro" id="IPR057560">
    <property type="entry name" value="Znf_SCAND3"/>
</dbReference>
<gene>
    <name evidence="3" type="ORF">ILUMI_00193</name>
</gene>
<evidence type="ECO:0000259" key="2">
    <source>
        <dbReference type="Pfam" id="PF23663"/>
    </source>
</evidence>
<feature type="region of interest" description="Disordered" evidence="1">
    <location>
        <begin position="1"/>
        <end position="21"/>
    </location>
</feature>
<dbReference type="Pfam" id="PF23663">
    <property type="entry name" value="Znf_SCAND3"/>
    <property type="match status" value="1"/>
</dbReference>
<dbReference type="EMBL" id="VTPC01000385">
    <property type="protein sequence ID" value="KAF2905985.1"/>
    <property type="molecule type" value="Genomic_DNA"/>
</dbReference>
<feature type="domain" description="SCAN" evidence="2">
    <location>
        <begin position="27"/>
        <end position="69"/>
    </location>
</feature>
<evidence type="ECO:0000313" key="3">
    <source>
        <dbReference type="EMBL" id="KAF2905985.1"/>
    </source>
</evidence>
<dbReference type="OrthoDB" id="6780411at2759"/>
<dbReference type="Proteomes" id="UP000801492">
    <property type="component" value="Unassembled WGS sequence"/>
</dbReference>
<dbReference type="AlphaFoldDB" id="A0A8K0GIN0"/>